<accession>A0A7J5TXM8</accession>
<dbReference type="AlphaFoldDB" id="A0A7J5TXM8"/>
<dbReference type="Gene3D" id="2.60.450.10">
    <property type="entry name" value="Lipopolysaccharide (LPS) transport protein A like domain"/>
    <property type="match status" value="1"/>
</dbReference>
<dbReference type="InterPro" id="IPR026265">
    <property type="entry name" value="LptC"/>
</dbReference>
<proteinExistence type="predicted"/>
<dbReference type="Proteomes" id="UP000488299">
    <property type="component" value="Unassembled WGS sequence"/>
</dbReference>
<dbReference type="NCBIfam" id="TIGR04409">
    <property type="entry name" value="LptC_YrbK"/>
    <property type="match status" value="1"/>
</dbReference>
<name>A0A7J5TXM8_9BACT</name>
<dbReference type="GO" id="GO:0015221">
    <property type="term" value="F:lipopolysaccharide transmembrane transporter activity"/>
    <property type="evidence" value="ECO:0007669"/>
    <property type="project" value="InterPro"/>
</dbReference>
<comment type="caution">
    <text evidence="1">The sequence shown here is derived from an EMBL/GenBank/DDBJ whole genome shotgun (WGS) entry which is preliminary data.</text>
</comment>
<reference evidence="1 2" key="1">
    <citation type="submission" date="2019-10" db="EMBL/GenBank/DDBJ databases">
        <title>Rudanella paleaurantiibacter sp. nov., isolated from sludge.</title>
        <authorList>
            <person name="Xu S.Q."/>
        </authorList>
    </citation>
    <scope>NUCLEOTIDE SEQUENCE [LARGE SCALE GENOMIC DNA]</scope>
    <source>
        <strain evidence="1 2">HX-22-17</strain>
    </source>
</reference>
<evidence type="ECO:0000313" key="2">
    <source>
        <dbReference type="Proteomes" id="UP000488299"/>
    </source>
</evidence>
<sequence>MTRLLWCGLLLVVGVWGCEEPKTTRKTNAYQGPIEEINNVKMLYSEAAVLRVRMTTAKQYRYQNDDRKYPQTVNILFFGPNGEEVTTLRSDSGRYDKAKNLYTVMGNVVVINKQKQEKLTTNELNWNPQTKKVFTEKPVLVQSKLTGESLRGLGLDANQDFSQYSIRKVTGVFNVEGGGGF</sequence>
<keyword evidence="2" id="KW-1185">Reference proteome</keyword>
<dbReference type="Pfam" id="PF06835">
    <property type="entry name" value="LptC"/>
    <property type="match status" value="1"/>
</dbReference>
<gene>
    <name evidence="1" type="primary">lptC</name>
    <name evidence="1" type="ORF">F5984_19525</name>
</gene>
<organism evidence="1 2">
    <name type="scientific">Rudanella paleaurantiibacter</name>
    <dbReference type="NCBI Taxonomy" id="2614655"/>
    <lineage>
        <taxon>Bacteria</taxon>
        <taxon>Pseudomonadati</taxon>
        <taxon>Bacteroidota</taxon>
        <taxon>Cytophagia</taxon>
        <taxon>Cytophagales</taxon>
        <taxon>Cytophagaceae</taxon>
        <taxon>Rudanella</taxon>
    </lineage>
</organism>
<dbReference type="GO" id="GO:0005886">
    <property type="term" value="C:plasma membrane"/>
    <property type="evidence" value="ECO:0007669"/>
    <property type="project" value="InterPro"/>
</dbReference>
<dbReference type="InterPro" id="IPR010664">
    <property type="entry name" value="LipoPS_assembly_LptC-rel"/>
</dbReference>
<protein>
    <submittedName>
        <fullName evidence="1">LPS export ABC transporter periplasmic protein LptC</fullName>
    </submittedName>
</protein>
<dbReference type="EMBL" id="WELI01000009">
    <property type="protein sequence ID" value="KAB7728186.1"/>
    <property type="molecule type" value="Genomic_DNA"/>
</dbReference>
<evidence type="ECO:0000313" key="1">
    <source>
        <dbReference type="EMBL" id="KAB7728186.1"/>
    </source>
</evidence>